<feature type="coiled-coil region" evidence="5">
    <location>
        <begin position="297"/>
        <end position="443"/>
    </location>
</feature>
<feature type="compositionally biased region" description="Basic and acidic residues" evidence="6">
    <location>
        <begin position="635"/>
        <end position="644"/>
    </location>
</feature>
<comment type="similarity">
    <text evidence="4">Belongs to the CEP135/TSGA10 family.</text>
</comment>
<protein>
    <recommendedName>
        <fullName evidence="9">Nucleoprotein TPR</fullName>
    </recommendedName>
</protein>
<keyword evidence="5" id="KW-0175">Coiled coil</keyword>
<dbReference type="SUPFAM" id="SSF57997">
    <property type="entry name" value="Tropomyosin"/>
    <property type="match status" value="1"/>
</dbReference>
<evidence type="ECO:0000256" key="2">
    <source>
        <dbReference type="ARBA" id="ARBA00022490"/>
    </source>
</evidence>
<feature type="coiled-coil region" evidence="5">
    <location>
        <begin position="918"/>
        <end position="1071"/>
    </location>
</feature>
<comment type="subcellular location">
    <subcellularLocation>
        <location evidence="1">Cytoplasm</location>
        <location evidence="1">Cytoskeleton</location>
        <location evidence="1">Microtubule organizing center</location>
        <location evidence="1">Centrosome</location>
        <location evidence="1">Centriole</location>
    </subcellularLocation>
</comment>
<gene>
    <name evidence="7" type="ORF">OTU49_007313</name>
</gene>
<dbReference type="GO" id="GO:0005814">
    <property type="term" value="C:centriole"/>
    <property type="evidence" value="ECO:0007669"/>
    <property type="project" value="UniProtKB-SubCell"/>
</dbReference>
<feature type="coiled-coil region" evidence="5">
    <location>
        <begin position="727"/>
        <end position="889"/>
    </location>
</feature>
<evidence type="ECO:0000256" key="4">
    <source>
        <dbReference type="ARBA" id="ARBA00038123"/>
    </source>
</evidence>
<feature type="region of interest" description="Disordered" evidence="6">
    <location>
        <begin position="606"/>
        <end position="644"/>
    </location>
</feature>
<feature type="region of interest" description="Disordered" evidence="6">
    <location>
        <begin position="453"/>
        <end position="475"/>
    </location>
</feature>
<dbReference type="PANTHER" id="PTHR20544">
    <property type="entry name" value="CENTROSOMAL PROTEIN CEP135"/>
    <property type="match status" value="1"/>
</dbReference>
<evidence type="ECO:0008006" key="9">
    <source>
        <dbReference type="Google" id="ProtNLM"/>
    </source>
</evidence>
<evidence type="ECO:0000313" key="8">
    <source>
        <dbReference type="Proteomes" id="UP001445076"/>
    </source>
</evidence>
<dbReference type="PANTHER" id="PTHR20544:SF0">
    <property type="entry name" value="NUCLEOPROTEIN TPR_MLP1 DOMAIN-CONTAINING PROTEIN"/>
    <property type="match status" value="1"/>
</dbReference>
<dbReference type="InterPro" id="IPR051877">
    <property type="entry name" value="Centriole_BasalBody_StrucProt"/>
</dbReference>
<sequence>MSSSNKCSKCGCAGGQSQSNNNYNNNAYLADLLRMTDQKLLDLQQEVERSQRYAKENENHCTTLKKQIANREAEISRLQGLLEGGRTVAAVLEDNRLQAAHAHLHQLQLHNDMLTKTNIQLESKLKNILGDTHDAMTHAVELADVNTDLTKELHDVENTNRLLEEDVINTAETLTQRLEHTRTRLMGCKADLAEQHRLYHLMRDERDRLYKELVHVRHDYSKLSHDHTRLVTERVPMMDENKRMEDLLRKGQEEKKTLVDKINHLTVSLQETETDKLRLSVDRDALRKTVSELRGQKDVLNMTISELKLQKDALNKTISELKDEKETAEQGKAFYTSETEKLIGQNKDLEQERDYYKEEMMKLQTQRANLEQERDFFRDQSGELSREKQLVEQSRSYMSDDLSKLQGQLRQMQQERNYFSEQLNQTQAEKRQAEKEREYYSEQVIQLLDILKSKPSSTPSTPMQIGRPRPKPISPENEIARLTHERDVLKQERDFYKMQYQSFKSQQAGGSAGSLASGSVGVGPAVTAAGGQPPTAPLATGPTAAAAATVAPTVGGPVVASSPVSPPPRPQSVPVAPFDLETIRRERDFFKQQMEYFRQQLNLQLARGTAPPTATTDTDRPLRSPLTRASSDTTPQREADSSALRNEVRVCQQERDFFRQQYENLKASIAQPMPQTEEVDISNVLRERDMLQQERDFFRTQYNDISRRIAQITATTPSVSQTIRQEMEALMAEKRGLNITRADLEAQVRALNEKLIEAEREKGEIDSHTRELHSAIEKLQDAATQRYPPSTQAFIMEIRKARDVAMADLDKVKKDRDQLREKLREATSHQIREKATLEEEASNLRRQTEEGGRTVTDLQQRLHSQAALIASLQDQVQNLQDALQKAHDELGLRGKQSDEIKKLLDRKVGEMGDAEHQLEFRLNQLSAAQTRVKELEAELSRVNEELADARAEGTAMRTSVSRLDHDKDRLSNELDTKIEHLANLREELRKKESSIAILEGNITKLEGKLDAALSTVAAEERKVAGEERRGQRLEQDLAATILAKDAANKEIRRLQMELSSMTQDYKNLQGELSKCQVSKDNFKKKAQEYCLTLEELTNILSTKDSEQSLLKKQYLNLNEAVSSLKSLNASLEESITTREQEMTKVEAMMAKFKEEREQLISQMMEASQKCDELEDSCRKLEEDKYNVEKELLTTRDLAQKLEMKRSQGEGEVARLTTSLEKVLEQKRSLEQRLDAATSQLNSERSTVRSMEEVLNEKRRAEWSSEATNKQLEVEKHQLQRKISELQEQLEDEVNESKRFRTRAAQLESDVERMRRELTDERFERERTSQELRRVQKFQNISRALDTLDTGPQATKEGSRPLVRVSPPDPHTSPVSSKLPSRSESPLPSASQTEAQLERRRSFSKAHATHIHSSSSDTGLERSQARSSSTDSHKEPWRLAFGSRTSQFAWQSASQESIHQSPVTYRRAADESPPSRVESPTRIGSSSLPQEPKAPAIATQSQAERTSPHSHSSESAQDVASVRPKDTSSRLSKQGAKIGDSNSWG</sequence>
<evidence type="ECO:0000256" key="6">
    <source>
        <dbReference type="SAM" id="MobiDB-lite"/>
    </source>
</evidence>
<feature type="compositionally biased region" description="Low complexity" evidence="6">
    <location>
        <begin position="453"/>
        <end position="462"/>
    </location>
</feature>
<evidence type="ECO:0000256" key="1">
    <source>
        <dbReference type="ARBA" id="ARBA00004114"/>
    </source>
</evidence>
<evidence type="ECO:0000256" key="3">
    <source>
        <dbReference type="ARBA" id="ARBA00023212"/>
    </source>
</evidence>
<keyword evidence="2" id="KW-0963">Cytoplasm</keyword>
<keyword evidence="8" id="KW-1185">Reference proteome</keyword>
<accession>A0AAW0WM00</accession>
<evidence type="ECO:0000313" key="7">
    <source>
        <dbReference type="EMBL" id="KAK8731885.1"/>
    </source>
</evidence>
<comment type="caution">
    <text evidence="7">The sequence shown here is derived from an EMBL/GenBank/DDBJ whole genome shotgun (WGS) entry which is preliminary data.</text>
</comment>
<keyword evidence="3" id="KW-0206">Cytoskeleton</keyword>
<dbReference type="SUPFAM" id="SSF90257">
    <property type="entry name" value="Myosin rod fragments"/>
    <property type="match status" value="1"/>
</dbReference>
<organism evidence="7 8">
    <name type="scientific">Cherax quadricarinatus</name>
    <name type="common">Australian red claw crayfish</name>
    <dbReference type="NCBI Taxonomy" id="27406"/>
    <lineage>
        <taxon>Eukaryota</taxon>
        <taxon>Metazoa</taxon>
        <taxon>Ecdysozoa</taxon>
        <taxon>Arthropoda</taxon>
        <taxon>Crustacea</taxon>
        <taxon>Multicrustacea</taxon>
        <taxon>Malacostraca</taxon>
        <taxon>Eumalacostraca</taxon>
        <taxon>Eucarida</taxon>
        <taxon>Decapoda</taxon>
        <taxon>Pleocyemata</taxon>
        <taxon>Astacidea</taxon>
        <taxon>Parastacoidea</taxon>
        <taxon>Parastacidae</taxon>
        <taxon>Cherax</taxon>
    </lineage>
</organism>
<feature type="compositionally biased region" description="Polar residues" evidence="6">
    <location>
        <begin position="1442"/>
        <end position="1462"/>
    </location>
</feature>
<proteinExistence type="inferred from homology"/>
<dbReference type="EMBL" id="JARKIK010000059">
    <property type="protein sequence ID" value="KAK8731885.1"/>
    <property type="molecule type" value="Genomic_DNA"/>
</dbReference>
<feature type="region of interest" description="Disordered" evidence="6">
    <location>
        <begin position="1342"/>
        <end position="1544"/>
    </location>
</feature>
<feature type="coiled-coil region" evidence="5">
    <location>
        <begin position="1142"/>
        <end position="1330"/>
    </location>
</feature>
<name>A0AAW0WM00_CHEQU</name>
<dbReference type="Proteomes" id="UP001445076">
    <property type="component" value="Unassembled WGS sequence"/>
</dbReference>
<dbReference type="Gene3D" id="1.10.287.1490">
    <property type="match status" value="1"/>
</dbReference>
<evidence type="ECO:0000256" key="5">
    <source>
        <dbReference type="SAM" id="Coils"/>
    </source>
</evidence>
<feature type="compositionally biased region" description="Polar residues" evidence="6">
    <location>
        <begin position="1497"/>
        <end position="1517"/>
    </location>
</feature>
<reference evidence="7 8" key="1">
    <citation type="journal article" date="2024" name="BMC Genomics">
        <title>Genome assembly of redclaw crayfish (Cherax quadricarinatus) provides insights into its immune adaptation and hypoxia tolerance.</title>
        <authorList>
            <person name="Liu Z."/>
            <person name="Zheng J."/>
            <person name="Li H."/>
            <person name="Fang K."/>
            <person name="Wang S."/>
            <person name="He J."/>
            <person name="Zhou D."/>
            <person name="Weng S."/>
            <person name="Chi M."/>
            <person name="Gu Z."/>
            <person name="He J."/>
            <person name="Li F."/>
            <person name="Wang M."/>
        </authorList>
    </citation>
    <scope>NUCLEOTIDE SEQUENCE [LARGE SCALE GENOMIC DNA]</scope>
    <source>
        <strain evidence="7">ZL_2023a</strain>
    </source>
</reference>
<feature type="compositionally biased region" description="Polar residues" evidence="6">
    <location>
        <begin position="1372"/>
        <end position="1394"/>
    </location>
</feature>